<keyword evidence="1" id="KW-1133">Transmembrane helix</keyword>
<keyword evidence="1" id="KW-0812">Transmembrane</keyword>
<name>A4VCL0_DROME</name>
<feature type="transmembrane region" description="Helical" evidence="1">
    <location>
        <begin position="20"/>
        <end position="41"/>
    </location>
</feature>
<accession>A4VCL0</accession>
<evidence type="ECO:0000256" key="1">
    <source>
        <dbReference type="SAM" id="Phobius"/>
    </source>
</evidence>
<reference evidence="2" key="1">
    <citation type="submission" date="2007-04" db="EMBL/GenBank/DDBJ databases">
        <authorList>
            <person name="Stapleton M."/>
            <person name="Carlson J."/>
            <person name="Frise E."/>
            <person name="Kapadia B."/>
            <person name="Park S."/>
            <person name="Wan K."/>
            <person name="Yu C."/>
            <person name="Celniker S."/>
        </authorList>
    </citation>
    <scope>NUCLEOTIDE SEQUENCE</scope>
</reference>
<proteinExistence type="evidence at transcript level"/>
<dbReference type="AlphaFoldDB" id="A4VCL0"/>
<keyword evidence="1" id="KW-0472">Membrane</keyword>
<organism evidence="2">
    <name type="scientific">Drosophila melanogaster</name>
    <name type="common">Fruit fly</name>
    <dbReference type="NCBI Taxonomy" id="7227"/>
    <lineage>
        <taxon>Eukaryota</taxon>
        <taxon>Metazoa</taxon>
        <taxon>Ecdysozoa</taxon>
        <taxon>Arthropoda</taxon>
        <taxon>Hexapoda</taxon>
        <taxon>Insecta</taxon>
        <taxon>Pterygota</taxon>
        <taxon>Neoptera</taxon>
        <taxon>Endopterygota</taxon>
        <taxon>Diptera</taxon>
        <taxon>Brachycera</taxon>
        <taxon>Muscomorpha</taxon>
        <taxon>Ephydroidea</taxon>
        <taxon>Drosophilidae</taxon>
        <taxon>Drosophila</taxon>
        <taxon>Sophophora</taxon>
    </lineage>
</organism>
<dbReference type="EMBL" id="BT030451">
    <property type="protein sequence ID" value="ABP87893.1"/>
    <property type="molecule type" value="mRNA"/>
</dbReference>
<sequence length="117" mass="12872">MCFRRVWCVGSALYASHFVLLPGPVCFVCMFLCSVCGGVICPGGRGWTSLSGGRHLTGLLLLCVGDGHLLEVLDQIGHLEASRCPIWLSRRLPEVPDLVKKPKNQQQMVSLYQMISN</sequence>
<protein>
    <submittedName>
        <fullName evidence="2">IP17012p</fullName>
    </submittedName>
</protein>
<evidence type="ECO:0000313" key="2">
    <source>
        <dbReference type="EMBL" id="ABP87893.1"/>
    </source>
</evidence>